<evidence type="ECO:0000256" key="6">
    <source>
        <dbReference type="SAM" id="Phobius"/>
    </source>
</evidence>
<proteinExistence type="predicted"/>
<evidence type="ECO:0000256" key="3">
    <source>
        <dbReference type="ARBA" id="ARBA00022692"/>
    </source>
</evidence>
<feature type="transmembrane region" description="Helical" evidence="6">
    <location>
        <begin position="153"/>
        <end position="175"/>
    </location>
</feature>
<feature type="transmembrane region" description="Helical" evidence="6">
    <location>
        <begin position="207"/>
        <end position="228"/>
    </location>
</feature>
<evidence type="ECO:0000256" key="4">
    <source>
        <dbReference type="ARBA" id="ARBA00022989"/>
    </source>
</evidence>
<feature type="transmembrane region" description="Helical" evidence="6">
    <location>
        <begin position="234"/>
        <end position="253"/>
    </location>
</feature>
<dbReference type="PROSITE" id="PS50850">
    <property type="entry name" value="MFS"/>
    <property type="match status" value="1"/>
</dbReference>
<evidence type="ECO:0000256" key="5">
    <source>
        <dbReference type="ARBA" id="ARBA00023136"/>
    </source>
</evidence>
<feature type="transmembrane region" description="Helical" evidence="6">
    <location>
        <begin position="67"/>
        <end position="86"/>
    </location>
</feature>
<evidence type="ECO:0000313" key="8">
    <source>
        <dbReference type="EMBL" id="WAX58011.1"/>
    </source>
</evidence>
<keyword evidence="4 6" id="KW-1133">Transmembrane helix</keyword>
<feature type="transmembrane region" description="Helical" evidence="6">
    <location>
        <begin position="125"/>
        <end position="147"/>
    </location>
</feature>
<accession>A0ABY7K4H4</accession>
<dbReference type="Pfam" id="PF07690">
    <property type="entry name" value="MFS_1"/>
    <property type="match status" value="1"/>
</dbReference>
<feature type="domain" description="Major facilitator superfamily (MFS) profile" evidence="7">
    <location>
        <begin position="1"/>
        <end position="378"/>
    </location>
</feature>
<feature type="transmembrane region" description="Helical" evidence="6">
    <location>
        <begin position="274"/>
        <end position="304"/>
    </location>
</feature>
<dbReference type="PANTHER" id="PTHR43124:SF3">
    <property type="entry name" value="CHLORAMPHENICOL EFFLUX PUMP RV0191"/>
    <property type="match status" value="1"/>
</dbReference>
<dbReference type="Gene3D" id="1.20.1250.20">
    <property type="entry name" value="MFS general substrate transporter like domains"/>
    <property type="match status" value="2"/>
</dbReference>
<feature type="transmembrane region" description="Helical" evidence="6">
    <location>
        <begin position="34"/>
        <end position="55"/>
    </location>
</feature>
<dbReference type="RefSeq" id="WP_269444559.1">
    <property type="nucleotide sequence ID" value="NZ_CP097463.1"/>
</dbReference>
<gene>
    <name evidence="8" type="ORF">M6B22_04390</name>
</gene>
<keyword evidence="3 6" id="KW-0812">Transmembrane</keyword>
<feature type="transmembrane region" description="Helical" evidence="6">
    <location>
        <begin position="324"/>
        <end position="344"/>
    </location>
</feature>
<keyword evidence="9" id="KW-1185">Reference proteome</keyword>
<dbReference type="EMBL" id="CP097463">
    <property type="protein sequence ID" value="WAX58011.1"/>
    <property type="molecule type" value="Genomic_DNA"/>
</dbReference>
<evidence type="ECO:0000259" key="7">
    <source>
        <dbReference type="PROSITE" id="PS50850"/>
    </source>
</evidence>
<feature type="transmembrane region" description="Helical" evidence="6">
    <location>
        <begin position="351"/>
        <end position="375"/>
    </location>
</feature>
<keyword evidence="2" id="KW-1003">Cell membrane</keyword>
<organism evidence="8 9">
    <name type="scientific">Jatrophihabitans cynanchi</name>
    <dbReference type="NCBI Taxonomy" id="2944128"/>
    <lineage>
        <taxon>Bacteria</taxon>
        <taxon>Bacillati</taxon>
        <taxon>Actinomycetota</taxon>
        <taxon>Actinomycetes</taxon>
        <taxon>Jatrophihabitantales</taxon>
        <taxon>Jatrophihabitantaceae</taxon>
        <taxon>Jatrophihabitans</taxon>
    </lineage>
</organism>
<dbReference type="InterPro" id="IPR036259">
    <property type="entry name" value="MFS_trans_sf"/>
</dbReference>
<dbReference type="Proteomes" id="UP001164693">
    <property type="component" value="Chromosome"/>
</dbReference>
<evidence type="ECO:0000256" key="1">
    <source>
        <dbReference type="ARBA" id="ARBA00004651"/>
    </source>
</evidence>
<sequence>MLMVLTGAAFLIFAQAFMIAPILPRLAQVFGSRVGLIGLAVPAYLVPYGVASLVWGPLADRIGKRPVIIVCLATFAGLTAATATATGAGAFILWRAAAGLAASGIIPVSVALIGDVVPYDRRGHALGWLFGGMAGGMAIGSTAGALAEPVVGWASLFLVVAVAAAIAAAFVAGTVPGQPRPVWSEPRRAVARGYLDLLADSRARRTYYFVGFNAVLHSGIYTWLGLYLHQRFGLGPIGIGLGLLGYGIPGFLLGPVIGRLADRVGRARLIPSGLAIGAFIALGLAAPAPLVVVAVLVTALSLGYDLTQPLLAGIVTDLPARHGQAVALMAVTLFTGFGVGSLLFQAALSYGFAVALTIFGVAALLAAAFAVPIFAGERAPRAL</sequence>
<dbReference type="SUPFAM" id="SSF103473">
    <property type="entry name" value="MFS general substrate transporter"/>
    <property type="match status" value="1"/>
</dbReference>
<dbReference type="PANTHER" id="PTHR43124">
    <property type="entry name" value="PURINE EFFLUX PUMP PBUE"/>
    <property type="match status" value="1"/>
</dbReference>
<evidence type="ECO:0000256" key="2">
    <source>
        <dbReference type="ARBA" id="ARBA00022475"/>
    </source>
</evidence>
<dbReference type="InterPro" id="IPR020846">
    <property type="entry name" value="MFS_dom"/>
</dbReference>
<evidence type="ECO:0000313" key="9">
    <source>
        <dbReference type="Proteomes" id="UP001164693"/>
    </source>
</evidence>
<dbReference type="InterPro" id="IPR011701">
    <property type="entry name" value="MFS"/>
</dbReference>
<dbReference type="InterPro" id="IPR050189">
    <property type="entry name" value="MFS_Efflux_Transporters"/>
</dbReference>
<keyword evidence="5 6" id="KW-0472">Membrane</keyword>
<protein>
    <submittedName>
        <fullName evidence="8">MFS transporter</fullName>
    </submittedName>
</protein>
<feature type="transmembrane region" description="Helical" evidence="6">
    <location>
        <begin position="92"/>
        <end position="113"/>
    </location>
</feature>
<reference evidence="8" key="1">
    <citation type="submission" date="2022-05" db="EMBL/GenBank/DDBJ databases">
        <title>Jatrophihabitans sp. SB3-54 whole genome sequence.</title>
        <authorList>
            <person name="Suh M.K."/>
            <person name="Eom M.K."/>
            <person name="Kim J.S."/>
            <person name="Kim H.S."/>
            <person name="Do H.E."/>
            <person name="Shin Y.K."/>
            <person name="Lee J.-S."/>
        </authorList>
    </citation>
    <scope>NUCLEOTIDE SEQUENCE</scope>
    <source>
        <strain evidence="8">SB3-54</strain>
    </source>
</reference>
<comment type="subcellular location">
    <subcellularLocation>
        <location evidence="1">Cell membrane</location>
        <topology evidence="1">Multi-pass membrane protein</topology>
    </subcellularLocation>
</comment>
<name>A0ABY7K4H4_9ACTN</name>